<feature type="compositionally biased region" description="Pro residues" evidence="5">
    <location>
        <begin position="360"/>
        <end position="373"/>
    </location>
</feature>
<organism evidence="7 8">
    <name type="scientific">Actinocorallia longicatena</name>
    <dbReference type="NCBI Taxonomy" id="111803"/>
    <lineage>
        <taxon>Bacteria</taxon>
        <taxon>Bacillati</taxon>
        <taxon>Actinomycetota</taxon>
        <taxon>Actinomycetes</taxon>
        <taxon>Streptosporangiales</taxon>
        <taxon>Thermomonosporaceae</taxon>
        <taxon>Actinocorallia</taxon>
    </lineage>
</organism>
<dbReference type="Pfam" id="PF04542">
    <property type="entry name" value="Sigma70_r2"/>
    <property type="match status" value="1"/>
</dbReference>
<name>A0ABP6QUI5_9ACTN</name>
<evidence type="ECO:0000256" key="1">
    <source>
        <dbReference type="ARBA" id="ARBA00023015"/>
    </source>
</evidence>
<dbReference type="InterPro" id="IPR007627">
    <property type="entry name" value="RNA_pol_sigma70_r2"/>
</dbReference>
<keyword evidence="4" id="KW-0804">Transcription</keyword>
<keyword evidence="1" id="KW-0805">Transcription regulation</keyword>
<evidence type="ECO:0000259" key="6">
    <source>
        <dbReference type="Pfam" id="PF04542"/>
    </source>
</evidence>
<dbReference type="RefSeq" id="WP_344840132.1">
    <property type="nucleotide sequence ID" value="NZ_BAAAUV010000058.1"/>
</dbReference>
<gene>
    <name evidence="7" type="ORF">GCM10010468_81490</name>
</gene>
<accession>A0ABP6QUI5</accession>
<evidence type="ECO:0000256" key="2">
    <source>
        <dbReference type="ARBA" id="ARBA00023082"/>
    </source>
</evidence>
<feature type="region of interest" description="Disordered" evidence="5">
    <location>
        <begin position="312"/>
        <end position="395"/>
    </location>
</feature>
<sequence length="490" mass="52422">MPRWTGLGPEGDRELVVRLVDGVGLDELYESYVEQVFDYAVALAGEAKAAEDIVHDVMIDASRRAVRLRDRERLRGWLYAAVRRRAFVRARVRGVWWDWEGQPPGSETGLAAEEVRQLLEGALDRLSFADQDLLLLTLRHGITGADLAAVLGIAPFKAAARAAKVKSRAEAALAAQRKVHEARCAGTEDALDMLFQAESEQHDCEECRQRAQVPLELLMSVPPVVHAPTTLQHRVFHTGTDPELAGYRADISGKGGHLTPEGLPRQLDVASPLGRRWMFAGSGMAGALAAALIASFMIGDVLPDPGLIFPHEPKKTPFTSRSPQPRDESLVAAPGKGGRPTERPNVRPGPATNGTDLEEPPTPQGSPTNPAPGPSATDTPKIATEPPPTQAPPVAELKLGGSEIQVGGSRKSEIQMTAENGPVSWRAVSDTPQVTLDEDGGTLDPGVAHVLVVRLKPALLRLAGNAVITIIDTGTGDAQHVTVSWSLSLL</sequence>
<comment type="caution">
    <text evidence="7">The sequence shown here is derived from an EMBL/GenBank/DDBJ whole genome shotgun (WGS) entry which is preliminary data.</text>
</comment>
<dbReference type="Gene3D" id="1.10.1740.10">
    <property type="match status" value="1"/>
</dbReference>
<protein>
    <recommendedName>
        <fullName evidence="6">RNA polymerase sigma-70 region 2 domain-containing protein</fullName>
    </recommendedName>
</protein>
<keyword evidence="2" id="KW-0731">Sigma factor</keyword>
<evidence type="ECO:0000256" key="3">
    <source>
        <dbReference type="ARBA" id="ARBA00023125"/>
    </source>
</evidence>
<evidence type="ECO:0000256" key="4">
    <source>
        <dbReference type="ARBA" id="ARBA00023163"/>
    </source>
</evidence>
<dbReference type="PANTHER" id="PTHR43133">
    <property type="entry name" value="RNA POLYMERASE ECF-TYPE SIGMA FACTO"/>
    <property type="match status" value="1"/>
</dbReference>
<dbReference type="Proteomes" id="UP001501237">
    <property type="component" value="Unassembled WGS sequence"/>
</dbReference>
<dbReference type="InterPro" id="IPR013325">
    <property type="entry name" value="RNA_pol_sigma_r2"/>
</dbReference>
<evidence type="ECO:0000256" key="5">
    <source>
        <dbReference type="SAM" id="MobiDB-lite"/>
    </source>
</evidence>
<feature type="domain" description="RNA polymerase sigma-70 region 2" evidence="6">
    <location>
        <begin position="28"/>
        <end position="87"/>
    </location>
</feature>
<keyword evidence="3" id="KW-0238">DNA-binding</keyword>
<dbReference type="InterPro" id="IPR039425">
    <property type="entry name" value="RNA_pol_sigma-70-like"/>
</dbReference>
<reference evidence="8" key="1">
    <citation type="journal article" date="2019" name="Int. J. Syst. Evol. Microbiol.">
        <title>The Global Catalogue of Microorganisms (GCM) 10K type strain sequencing project: providing services to taxonomists for standard genome sequencing and annotation.</title>
        <authorList>
            <consortium name="The Broad Institute Genomics Platform"/>
            <consortium name="The Broad Institute Genome Sequencing Center for Infectious Disease"/>
            <person name="Wu L."/>
            <person name="Ma J."/>
        </authorList>
    </citation>
    <scope>NUCLEOTIDE SEQUENCE [LARGE SCALE GENOMIC DNA]</scope>
    <source>
        <strain evidence="8">JCM 9377</strain>
    </source>
</reference>
<keyword evidence="8" id="KW-1185">Reference proteome</keyword>
<proteinExistence type="predicted"/>
<dbReference type="EMBL" id="BAAAUV010000058">
    <property type="protein sequence ID" value="GAA3243408.1"/>
    <property type="molecule type" value="Genomic_DNA"/>
</dbReference>
<dbReference type="PANTHER" id="PTHR43133:SF8">
    <property type="entry name" value="RNA POLYMERASE SIGMA FACTOR HI_1459-RELATED"/>
    <property type="match status" value="1"/>
</dbReference>
<evidence type="ECO:0000313" key="7">
    <source>
        <dbReference type="EMBL" id="GAA3243408.1"/>
    </source>
</evidence>
<evidence type="ECO:0000313" key="8">
    <source>
        <dbReference type="Proteomes" id="UP001501237"/>
    </source>
</evidence>
<dbReference type="SUPFAM" id="SSF88946">
    <property type="entry name" value="Sigma2 domain of RNA polymerase sigma factors"/>
    <property type="match status" value="1"/>
</dbReference>